<gene>
    <name evidence="4" type="ORF">SAMN05192539_101980</name>
</gene>
<keyword evidence="5" id="KW-1185">Reference proteome</keyword>
<dbReference type="AlphaFoldDB" id="A0A1H7C8L6"/>
<sequence length="331" mass="35360">MSTTSYEFGGNAVTALCGVEYPIFLAGMAAISGPKLVAAVANAGGMGTIGGLRLPPLALRKWLRETKSLTDKPFGVNLVPSFGGPEVFEAQFQIVLEEKPRMLSLFYAENYPDMIKRAKDAGMIVMVQVGSAELARQAIAHGADIITAQGSESGGHLNRGTIGLLSLLPALIDVSEGRPVLAAGGITNRDDVRTVMEMGAGGVLVGTAFVACEESNAHPLYKQKIVEATVDDTEYRTGYSFGWKYGTPHRVIPNRDKWNLLRFIGGGARAIDKPKMAQKLSLYAGQGVGKIDCVMSAAERVAELAQGLSNSRERIQAGSSEPFKEVHLRYA</sequence>
<dbReference type="GO" id="GO:0018580">
    <property type="term" value="F:nitronate monooxygenase activity"/>
    <property type="evidence" value="ECO:0007669"/>
    <property type="project" value="InterPro"/>
</dbReference>
<dbReference type="CDD" id="cd04730">
    <property type="entry name" value="NPD_like"/>
    <property type="match status" value="1"/>
</dbReference>
<dbReference type="InterPro" id="IPR013785">
    <property type="entry name" value="Aldolase_TIM"/>
</dbReference>
<dbReference type="InterPro" id="IPR001295">
    <property type="entry name" value="Dihydroorotate_DH_CS"/>
</dbReference>
<evidence type="ECO:0000256" key="2">
    <source>
        <dbReference type="ARBA" id="ARBA00022643"/>
    </source>
</evidence>
<dbReference type="EMBL" id="FNYE01000019">
    <property type="protein sequence ID" value="SEJ81985.1"/>
    <property type="molecule type" value="Genomic_DNA"/>
</dbReference>
<dbReference type="SUPFAM" id="SSF51412">
    <property type="entry name" value="Inosine monophosphate dehydrogenase (IMPDH)"/>
    <property type="match status" value="1"/>
</dbReference>
<keyword evidence="2" id="KW-0288">FMN</keyword>
<protein>
    <submittedName>
        <fullName evidence="4">Enoyl-[acyl-carrier protein] reductase II</fullName>
    </submittedName>
</protein>
<dbReference type="Proteomes" id="UP000198866">
    <property type="component" value="Unassembled WGS sequence"/>
</dbReference>
<keyword evidence="3" id="KW-0560">Oxidoreductase</keyword>
<dbReference type="Gene3D" id="3.20.20.70">
    <property type="entry name" value="Aldolase class I"/>
    <property type="match status" value="1"/>
</dbReference>
<reference evidence="5" key="1">
    <citation type="submission" date="2016-10" db="EMBL/GenBank/DDBJ databases">
        <authorList>
            <person name="Varghese N."/>
            <person name="Submissions S."/>
        </authorList>
    </citation>
    <scope>NUCLEOTIDE SEQUENCE [LARGE SCALE GENOMIC DNA]</scope>
    <source>
        <strain evidence="5">LMG 26031</strain>
    </source>
</reference>
<dbReference type="RefSeq" id="WP_090869295.1">
    <property type="nucleotide sequence ID" value="NZ_FNYE01000019.1"/>
</dbReference>
<dbReference type="STRING" id="667676.SAMN05192539_101980"/>
<dbReference type="OrthoDB" id="9778912at2"/>
<name>A0A1H7C8L6_9BURK</name>
<accession>A0A1H7C8L6</accession>
<dbReference type="GO" id="GO:0006207">
    <property type="term" value="P:'de novo' pyrimidine nucleobase biosynthetic process"/>
    <property type="evidence" value="ECO:0007669"/>
    <property type="project" value="InterPro"/>
</dbReference>
<dbReference type="Pfam" id="PF03060">
    <property type="entry name" value="NMO"/>
    <property type="match status" value="2"/>
</dbReference>
<dbReference type="GO" id="GO:0016627">
    <property type="term" value="F:oxidoreductase activity, acting on the CH-CH group of donors"/>
    <property type="evidence" value="ECO:0007669"/>
    <property type="project" value="InterPro"/>
</dbReference>
<dbReference type="PANTHER" id="PTHR32332">
    <property type="entry name" value="2-NITROPROPANE DIOXYGENASE"/>
    <property type="match status" value="1"/>
</dbReference>
<dbReference type="PROSITE" id="PS00912">
    <property type="entry name" value="DHODEHASE_2"/>
    <property type="match status" value="1"/>
</dbReference>
<evidence type="ECO:0000313" key="4">
    <source>
        <dbReference type="EMBL" id="SEJ81985.1"/>
    </source>
</evidence>
<organism evidence="4 5">
    <name type="scientific">Paraburkholderia diazotrophica</name>
    <dbReference type="NCBI Taxonomy" id="667676"/>
    <lineage>
        <taxon>Bacteria</taxon>
        <taxon>Pseudomonadati</taxon>
        <taxon>Pseudomonadota</taxon>
        <taxon>Betaproteobacteria</taxon>
        <taxon>Burkholderiales</taxon>
        <taxon>Burkholderiaceae</taxon>
        <taxon>Paraburkholderia</taxon>
    </lineage>
</organism>
<evidence type="ECO:0000256" key="3">
    <source>
        <dbReference type="ARBA" id="ARBA00023002"/>
    </source>
</evidence>
<dbReference type="PANTHER" id="PTHR32332:SF20">
    <property type="entry name" value="2-NITROPROPANE DIOXYGENASE-LIKE PROTEIN"/>
    <property type="match status" value="1"/>
</dbReference>
<evidence type="ECO:0000256" key="1">
    <source>
        <dbReference type="ARBA" id="ARBA00022630"/>
    </source>
</evidence>
<dbReference type="InterPro" id="IPR004136">
    <property type="entry name" value="NMO"/>
</dbReference>
<evidence type="ECO:0000313" key="5">
    <source>
        <dbReference type="Proteomes" id="UP000198866"/>
    </source>
</evidence>
<proteinExistence type="predicted"/>
<keyword evidence="1" id="KW-0285">Flavoprotein</keyword>